<evidence type="ECO:0000256" key="1">
    <source>
        <dbReference type="SAM" id="MobiDB-lite"/>
    </source>
</evidence>
<dbReference type="InterPro" id="IPR021307">
    <property type="entry name" value="DUF2884"/>
</dbReference>
<proteinExistence type="predicted"/>
<dbReference type="Proteomes" id="UP000019143">
    <property type="component" value="Unassembled WGS sequence"/>
</dbReference>
<feature type="compositionally biased region" description="Polar residues" evidence="1">
    <location>
        <begin position="280"/>
        <end position="291"/>
    </location>
</feature>
<comment type="caution">
    <text evidence="3">The sequence shown here is derived from an EMBL/GenBank/DDBJ whole genome shotgun (WGS) entry which is preliminary data.</text>
</comment>
<evidence type="ECO:0000256" key="2">
    <source>
        <dbReference type="SAM" id="SignalP"/>
    </source>
</evidence>
<name>W4S5F6_9XANT</name>
<feature type="signal peptide" evidence="2">
    <location>
        <begin position="1"/>
        <end position="20"/>
    </location>
</feature>
<feature type="chain" id="PRO_5004849720" description="DUF2884 family protein" evidence="2">
    <location>
        <begin position="21"/>
        <end position="385"/>
    </location>
</feature>
<accession>W4S5F6</accession>
<evidence type="ECO:0000313" key="4">
    <source>
        <dbReference type="Proteomes" id="UP000019143"/>
    </source>
</evidence>
<gene>
    <name evidence="3" type="ORF">XPU_3134</name>
</gene>
<protein>
    <recommendedName>
        <fullName evidence="5">DUF2884 family protein</fullName>
    </recommendedName>
</protein>
<sequence length="385" mass="42221">MRIFLWLALLPAVASPHARAQQTDKHDAPRHRAQVSSQQCGLGTSFNVLADDGGIWLYRDSDWPREIFFHGGELSIDHKLQQTSTADARRLWEMEQRTRALMPQVAGIAYQVIDLSYDALGGVIEVMTGSALNARKIERLRKRARAYVDGTPGQGALGAEAFGGNFANYVEHEAEQYKGSIARHMLWQIVTGRSDGIDKRAQQMEGQLDARLDAQASTIEANANVLCTQVQALRQLQDALEFRYQASGCNCSRPCRTTRRAMTPSMPNRTPTPATHHRTAQSSCNQQQTAEASRPRSNHCFPGGEGMSLMPFRMALERARSPLATYASARLSSALRDAGNSDTLSANTRIAASASVKAAAPSPLQTVRWLLCKALRTPTISTGPC</sequence>
<evidence type="ECO:0008006" key="5">
    <source>
        <dbReference type="Google" id="ProtNLM"/>
    </source>
</evidence>
<feature type="region of interest" description="Disordered" evidence="1">
    <location>
        <begin position="260"/>
        <end position="299"/>
    </location>
</feature>
<feature type="non-terminal residue" evidence="3">
    <location>
        <position position="385"/>
    </location>
</feature>
<dbReference type="AlphaFoldDB" id="W4S5F6"/>
<evidence type="ECO:0000313" key="3">
    <source>
        <dbReference type="EMBL" id="GAE51602.1"/>
    </source>
</evidence>
<dbReference type="EMBL" id="BAVB01000306">
    <property type="protein sequence ID" value="GAE51602.1"/>
    <property type="molecule type" value="Genomic_DNA"/>
</dbReference>
<dbReference type="Pfam" id="PF11101">
    <property type="entry name" value="DUF2884"/>
    <property type="match status" value="1"/>
</dbReference>
<reference evidence="3 4" key="1">
    <citation type="submission" date="2014-01" db="EMBL/GenBank/DDBJ databases">
        <title>Genome sequence and analysis of Xanthomonas arboricola pv. pruni.</title>
        <authorList>
            <person name="Fujikawa T."/>
            <person name="Nakazono-Nagaoka E."/>
        </authorList>
    </citation>
    <scope>NUCLEOTIDE SEQUENCE [LARGE SCALE GENOMIC DNA]</scope>
    <source>
        <strain evidence="4">MAFF 311562</strain>
    </source>
</reference>
<organism evidence="3 4">
    <name type="scientific">Xanthomonas arboricola pv. pruni str. MAFF 311562</name>
    <dbReference type="NCBI Taxonomy" id="1414836"/>
    <lineage>
        <taxon>Bacteria</taxon>
        <taxon>Pseudomonadati</taxon>
        <taxon>Pseudomonadota</taxon>
        <taxon>Gammaproteobacteria</taxon>
        <taxon>Lysobacterales</taxon>
        <taxon>Lysobacteraceae</taxon>
        <taxon>Xanthomonas</taxon>
    </lineage>
</organism>
<keyword evidence="2" id="KW-0732">Signal</keyword>